<accession>A0A8H7TGZ1</accession>
<organism evidence="2 3">
    <name type="scientific">Cadophora malorum</name>
    <dbReference type="NCBI Taxonomy" id="108018"/>
    <lineage>
        <taxon>Eukaryota</taxon>
        <taxon>Fungi</taxon>
        <taxon>Dikarya</taxon>
        <taxon>Ascomycota</taxon>
        <taxon>Pezizomycotina</taxon>
        <taxon>Leotiomycetes</taxon>
        <taxon>Helotiales</taxon>
        <taxon>Ploettnerulaceae</taxon>
        <taxon>Cadophora</taxon>
    </lineage>
</organism>
<comment type="caution">
    <text evidence="2">The sequence shown here is derived from an EMBL/GenBank/DDBJ whole genome shotgun (WGS) entry which is preliminary data.</text>
</comment>
<proteinExistence type="predicted"/>
<evidence type="ECO:0000313" key="2">
    <source>
        <dbReference type="EMBL" id="KAG4418970.1"/>
    </source>
</evidence>
<name>A0A8H7TGZ1_9HELO</name>
<evidence type="ECO:0000313" key="3">
    <source>
        <dbReference type="Proteomes" id="UP000664132"/>
    </source>
</evidence>
<feature type="compositionally biased region" description="Basic and acidic residues" evidence="1">
    <location>
        <begin position="58"/>
        <end position="69"/>
    </location>
</feature>
<dbReference type="AlphaFoldDB" id="A0A8H7TGZ1"/>
<dbReference type="Proteomes" id="UP000664132">
    <property type="component" value="Unassembled WGS sequence"/>
</dbReference>
<protein>
    <submittedName>
        <fullName evidence="2">Uncharacterized protein</fullName>
    </submittedName>
</protein>
<gene>
    <name evidence="2" type="ORF">IFR04_007917</name>
</gene>
<feature type="compositionally biased region" description="Polar residues" evidence="1">
    <location>
        <begin position="40"/>
        <end position="50"/>
    </location>
</feature>
<sequence length="69" mass="7624">MCIEQDIASHTHGMMGTMIIICKAHKAAMYAESEKRGETKSNTSFSSTMAGLTVRDCPNGKESGKRWRD</sequence>
<feature type="region of interest" description="Disordered" evidence="1">
    <location>
        <begin position="34"/>
        <end position="69"/>
    </location>
</feature>
<evidence type="ECO:0000256" key="1">
    <source>
        <dbReference type="SAM" id="MobiDB-lite"/>
    </source>
</evidence>
<keyword evidence="3" id="KW-1185">Reference proteome</keyword>
<dbReference type="EMBL" id="JAFJYH010000116">
    <property type="protein sequence ID" value="KAG4418970.1"/>
    <property type="molecule type" value="Genomic_DNA"/>
</dbReference>
<reference evidence="2" key="1">
    <citation type="submission" date="2021-02" db="EMBL/GenBank/DDBJ databases">
        <title>Genome sequence Cadophora malorum strain M34.</title>
        <authorList>
            <person name="Stefanovic E."/>
            <person name="Vu D."/>
            <person name="Scully C."/>
            <person name="Dijksterhuis J."/>
            <person name="Roader J."/>
            <person name="Houbraken J."/>
        </authorList>
    </citation>
    <scope>NUCLEOTIDE SEQUENCE</scope>
    <source>
        <strain evidence="2">M34</strain>
    </source>
</reference>